<feature type="region of interest" description="Disordered" evidence="1">
    <location>
        <begin position="89"/>
        <end position="108"/>
    </location>
</feature>
<comment type="caution">
    <text evidence="2">The sequence shown here is derived from an EMBL/GenBank/DDBJ whole genome shotgun (WGS) entry which is preliminary data.</text>
</comment>
<protein>
    <submittedName>
        <fullName evidence="2">Uncharacterized protein</fullName>
    </submittedName>
</protein>
<name>A0AAW1SU76_9CHLO</name>
<sequence>MAIKCPRVLVNPAAGSPALLRLRDQVALEAVAEQRLDQAAMDAIAQYDWQAHAASQVAMRELDAAVASQPSLAEKFRRAYEERAERQALKAERNWQQQRRRQARRNTAQHAILRWQHTLGHT</sequence>
<dbReference type="EMBL" id="JALJOV010000996">
    <property type="protein sequence ID" value="KAK9856830.1"/>
    <property type="molecule type" value="Genomic_DNA"/>
</dbReference>
<evidence type="ECO:0000313" key="2">
    <source>
        <dbReference type="EMBL" id="KAK9856830.1"/>
    </source>
</evidence>
<dbReference type="AlphaFoldDB" id="A0AAW1SU76"/>
<gene>
    <name evidence="2" type="ORF">WJX84_008015</name>
</gene>
<evidence type="ECO:0000313" key="3">
    <source>
        <dbReference type="Proteomes" id="UP001485043"/>
    </source>
</evidence>
<evidence type="ECO:0000256" key="1">
    <source>
        <dbReference type="SAM" id="MobiDB-lite"/>
    </source>
</evidence>
<dbReference type="Proteomes" id="UP001485043">
    <property type="component" value="Unassembled WGS sequence"/>
</dbReference>
<accession>A0AAW1SU76</accession>
<keyword evidence="3" id="KW-1185">Reference proteome</keyword>
<proteinExistence type="predicted"/>
<organism evidence="2 3">
    <name type="scientific">Apatococcus fuscideae</name>
    <dbReference type="NCBI Taxonomy" id="2026836"/>
    <lineage>
        <taxon>Eukaryota</taxon>
        <taxon>Viridiplantae</taxon>
        <taxon>Chlorophyta</taxon>
        <taxon>core chlorophytes</taxon>
        <taxon>Trebouxiophyceae</taxon>
        <taxon>Chlorellales</taxon>
        <taxon>Chlorellaceae</taxon>
        <taxon>Apatococcus</taxon>
    </lineage>
</organism>
<reference evidence="2 3" key="1">
    <citation type="journal article" date="2024" name="Nat. Commun.">
        <title>Phylogenomics reveals the evolutionary origins of lichenization in chlorophyte algae.</title>
        <authorList>
            <person name="Puginier C."/>
            <person name="Libourel C."/>
            <person name="Otte J."/>
            <person name="Skaloud P."/>
            <person name="Haon M."/>
            <person name="Grisel S."/>
            <person name="Petersen M."/>
            <person name="Berrin J.G."/>
            <person name="Delaux P.M."/>
            <person name="Dal Grande F."/>
            <person name="Keller J."/>
        </authorList>
    </citation>
    <scope>NUCLEOTIDE SEQUENCE [LARGE SCALE GENOMIC DNA]</scope>
    <source>
        <strain evidence="2 3">SAG 2523</strain>
    </source>
</reference>